<reference evidence="2 3" key="1">
    <citation type="submission" date="2014-06" db="EMBL/GenBank/DDBJ databases">
        <title>Saccharopolyspora rectivirgula DSM-43113 Genome sequencing.</title>
        <authorList>
            <person name="Barrera C."/>
            <person name="Millon L."/>
            <person name="Rognon B."/>
            <person name="Zaugg C."/>
            <person name="Monod M."/>
        </authorList>
    </citation>
    <scope>NUCLEOTIDE SEQUENCE [LARGE SCALE GENOMIC DNA]</scope>
    <source>
        <strain evidence="2 3">DSM 43113</strain>
    </source>
</reference>
<dbReference type="EMBL" id="JNVU01000012">
    <property type="protein sequence ID" value="KEI45520.1"/>
    <property type="molecule type" value="Genomic_DNA"/>
</dbReference>
<name>A0A073B1M8_9PSEU</name>
<evidence type="ECO:0000256" key="1">
    <source>
        <dbReference type="SAM" id="MobiDB-lite"/>
    </source>
</evidence>
<comment type="caution">
    <text evidence="2">The sequence shown here is derived from an EMBL/GenBank/DDBJ whole genome shotgun (WGS) entry which is preliminary data.</text>
</comment>
<feature type="region of interest" description="Disordered" evidence="1">
    <location>
        <begin position="117"/>
        <end position="144"/>
    </location>
</feature>
<evidence type="ECO:0000313" key="3">
    <source>
        <dbReference type="Proteomes" id="UP000031419"/>
    </source>
</evidence>
<dbReference type="eggNOG" id="ENOG50340J9">
    <property type="taxonomic scope" value="Bacteria"/>
</dbReference>
<dbReference type="RefSeq" id="WP_029721349.1">
    <property type="nucleotide sequence ID" value="NZ_JAJUIW010000011.1"/>
</dbReference>
<gene>
    <name evidence="2" type="ORF">GU90_03495</name>
</gene>
<protein>
    <submittedName>
        <fullName evidence="2">Uncharacterized protein</fullName>
    </submittedName>
</protein>
<dbReference type="OrthoDB" id="3700158at2"/>
<sequence length="144" mass="16042">MESWKTPEIRAAEEALEEALLKADEAIAEADQFSASLPDTSLSQEQIQQIEQLVREGKAPPEIRALQERIDAGELSWDDIANGRALRDEGVKNAFALVVSDMQRAKDLIDEGHSLDDIIDADPHRAPQGFDDDDDYPPDSMLQR</sequence>
<proteinExistence type="predicted"/>
<keyword evidence="3" id="KW-1185">Reference proteome</keyword>
<organism evidence="2 3">
    <name type="scientific">Saccharopolyspora rectivirgula</name>
    <dbReference type="NCBI Taxonomy" id="28042"/>
    <lineage>
        <taxon>Bacteria</taxon>
        <taxon>Bacillati</taxon>
        <taxon>Actinomycetota</taxon>
        <taxon>Actinomycetes</taxon>
        <taxon>Pseudonocardiales</taxon>
        <taxon>Pseudonocardiaceae</taxon>
        <taxon>Saccharopolyspora</taxon>
    </lineage>
</organism>
<dbReference type="Proteomes" id="UP000031419">
    <property type="component" value="Unassembled WGS sequence"/>
</dbReference>
<dbReference type="AlphaFoldDB" id="A0A073B1M8"/>
<accession>A0A073B1M8</accession>
<evidence type="ECO:0000313" key="2">
    <source>
        <dbReference type="EMBL" id="KEI45520.1"/>
    </source>
</evidence>